<keyword evidence="1" id="KW-0732">Signal</keyword>
<reference evidence="2 3" key="1">
    <citation type="submission" date="2019-12" db="EMBL/GenBank/DDBJ databases">
        <title>Genomic-based taxomic classification of the family Erythrobacteraceae.</title>
        <authorList>
            <person name="Xu L."/>
        </authorList>
    </citation>
    <scope>NUCLEOTIDE SEQUENCE [LARGE SCALE GENOMIC DNA]</scope>
    <source>
        <strain evidence="2 3">LMG 29519</strain>
    </source>
</reference>
<dbReference type="OrthoDB" id="7425063at2"/>
<organism evidence="2 3">
    <name type="scientific">Alteriqipengyuania halimionae</name>
    <dbReference type="NCBI Taxonomy" id="1926630"/>
    <lineage>
        <taxon>Bacteria</taxon>
        <taxon>Pseudomonadati</taxon>
        <taxon>Pseudomonadota</taxon>
        <taxon>Alphaproteobacteria</taxon>
        <taxon>Sphingomonadales</taxon>
        <taxon>Erythrobacteraceae</taxon>
        <taxon>Alteriqipengyuania</taxon>
    </lineage>
</organism>
<dbReference type="AlphaFoldDB" id="A0A6I4U381"/>
<evidence type="ECO:0000313" key="2">
    <source>
        <dbReference type="EMBL" id="MXP10176.1"/>
    </source>
</evidence>
<dbReference type="Proteomes" id="UP000429229">
    <property type="component" value="Unassembled WGS sequence"/>
</dbReference>
<evidence type="ECO:0000256" key="1">
    <source>
        <dbReference type="SAM" id="SignalP"/>
    </source>
</evidence>
<feature type="signal peptide" evidence="1">
    <location>
        <begin position="1"/>
        <end position="18"/>
    </location>
</feature>
<comment type="caution">
    <text evidence="2">The sequence shown here is derived from an EMBL/GenBank/DDBJ whole genome shotgun (WGS) entry which is preliminary data.</text>
</comment>
<protein>
    <recommendedName>
        <fullName evidence="4">Lipoprotein</fullName>
    </recommendedName>
</protein>
<gene>
    <name evidence="2" type="ORF">GRI68_08285</name>
</gene>
<keyword evidence="3" id="KW-1185">Reference proteome</keyword>
<name>A0A6I4U381_9SPHN</name>
<dbReference type="PROSITE" id="PS51257">
    <property type="entry name" value="PROKAR_LIPOPROTEIN"/>
    <property type="match status" value="1"/>
</dbReference>
<dbReference type="EMBL" id="WTYR01000001">
    <property type="protein sequence ID" value="MXP10176.1"/>
    <property type="molecule type" value="Genomic_DNA"/>
</dbReference>
<sequence>MNVRFRLAAALAFTTTLAGCQSSGDIVVNQGVGITAVRSTCPAVGIPDYTGDITTFTTPGNYTTDALDVSASMTNLRFECAESSDEIYATATFDVLARRSDVRGARQVTLPYFVTVVRGGSAIVSKKVGSVTVAFADGQDRAVAQGTAASYINRAEATLPDDIRDQITRRRKPGDPDAAVDPLTRPEVRAAVARASFEMLLGFQLTEDQLRYNATR</sequence>
<accession>A0A6I4U381</accession>
<dbReference type="RefSeq" id="WP_160616807.1">
    <property type="nucleotide sequence ID" value="NZ_WTYR01000001.1"/>
</dbReference>
<evidence type="ECO:0000313" key="3">
    <source>
        <dbReference type="Proteomes" id="UP000429229"/>
    </source>
</evidence>
<proteinExistence type="predicted"/>
<evidence type="ECO:0008006" key="4">
    <source>
        <dbReference type="Google" id="ProtNLM"/>
    </source>
</evidence>
<feature type="chain" id="PRO_5026150824" description="Lipoprotein" evidence="1">
    <location>
        <begin position="19"/>
        <end position="216"/>
    </location>
</feature>